<dbReference type="GO" id="GO:0030942">
    <property type="term" value="F:endoplasmic reticulum signal peptide binding"/>
    <property type="evidence" value="ECO:0007669"/>
    <property type="project" value="InterPro"/>
</dbReference>
<reference evidence="12" key="1">
    <citation type="journal article" date="2023" name="Mol. Phylogenet. Evol.">
        <title>Genome-scale phylogeny and comparative genomics of the fungal order Sordariales.</title>
        <authorList>
            <person name="Hensen N."/>
            <person name="Bonometti L."/>
            <person name="Westerberg I."/>
            <person name="Brannstrom I.O."/>
            <person name="Guillou S."/>
            <person name="Cros-Aarteil S."/>
            <person name="Calhoun S."/>
            <person name="Haridas S."/>
            <person name="Kuo A."/>
            <person name="Mondo S."/>
            <person name="Pangilinan J."/>
            <person name="Riley R."/>
            <person name="LaButti K."/>
            <person name="Andreopoulos B."/>
            <person name="Lipzen A."/>
            <person name="Chen C."/>
            <person name="Yan M."/>
            <person name="Daum C."/>
            <person name="Ng V."/>
            <person name="Clum A."/>
            <person name="Steindorff A."/>
            <person name="Ohm R.A."/>
            <person name="Martin F."/>
            <person name="Silar P."/>
            <person name="Natvig D.O."/>
            <person name="Lalanne C."/>
            <person name="Gautier V."/>
            <person name="Ament-Velasquez S.L."/>
            <person name="Kruys A."/>
            <person name="Hutchinson M.I."/>
            <person name="Powell A.J."/>
            <person name="Barry K."/>
            <person name="Miller A.N."/>
            <person name="Grigoriev I.V."/>
            <person name="Debuchy R."/>
            <person name="Gladieux P."/>
            <person name="Hiltunen Thoren M."/>
            <person name="Johannesson H."/>
        </authorList>
    </citation>
    <scope>NUCLEOTIDE SEQUENCE</scope>
    <source>
        <strain evidence="12">CBS 560.94</strain>
    </source>
</reference>
<gene>
    <name evidence="12" type="ORF">B0H65DRAFT_435591</name>
</gene>
<evidence type="ECO:0000256" key="11">
    <source>
        <dbReference type="SAM" id="MobiDB-lite"/>
    </source>
</evidence>
<feature type="region of interest" description="Disordered" evidence="11">
    <location>
        <begin position="601"/>
        <end position="628"/>
    </location>
</feature>
<evidence type="ECO:0000313" key="13">
    <source>
        <dbReference type="Proteomes" id="UP001278500"/>
    </source>
</evidence>
<dbReference type="InterPro" id="IPR034652">
    <property type="entry name" value="SRP68-RBD"/>
</dbReference>
<keyword evidence="6 10" id="KW-0733">Signal recognition particle</keyword>
<evidence type="ECO:0000256" key="3">
    <source>
        <dbReference type="ARBA" id="ARBA00009352"/>
    </source>
</evidence>
<dbReference type="GO" id="GO:0005730">
    <property type="term" value="C:nucleolus"/>
    <property type="evidence" value="ECO:0007669"/>
    <property type="project" value="UniProtKB-SubCell"/>
</dbReference>
<evidence type="ECO:0000256" key="5">
    <source>
        <dbReference type="ARBA" id="ARBA00022884"/>
    </source>
</evidence>
<dbReference type="Proteomes" id="UP001278500">
    <property type="component" value="Unassembled WGS sequence"/>
</dbReference>
<proteinExistence type="inferred from homology"/>
<evidence type="ECO:0000256" key="9">
    <source>
        <dbReference type="ARBA" id="ARBA00029498"/>
    </source>
</evidence>
<comment type="caution">
    <text evidence="12">The sequence shown here is derived from an EMBL/GenBank/DDBJ whole genome shotgun (WGS) entry which is preliminary data.</text>
</comment>
<comment type="function">
    <text evidence="10">Component of the signal recognition particle (SRP) complex, a ribonucleoprotein complex that mediates the cotranslational targeting of secretory and membrane proteins to the endoplasmic reticulum (ER). The SRP complex interacts with the signal sequence in nascent secretory and membrane proteins and directs them to the membrane of the ER.</text>
</comment>
<keyword evidence="4 10" id="KW-0963">Cytoplasm</keyword>
<dbReference type="GO" id="GO:0008312">
    <property type="term" value="F:7S RNA binding"/>
    <property type="evidence" value="ECO:0007669"/>
    <property type="project" value="InterPro"/>
</dbReference>
<organism evidence="12 13">
    <name type="scientific">Neurospora tetraspora</name>
    <dbReference type="NCBI Taxonomy" id="94610"/>
    <lineage>
        <taxon>Eukaryota</taxon>
        <taxon>Fungi</taxon>
        <taxon>Dikarya</taxon>
        <taxon>Ascomycota</taxon>
        <taxon>Pezizomycotina</taxon>
        <taxon>Sordariomycetes</taxon>
        <taxon>Sordariomycetidae</taxon>
        <taxon>Sordariales</taxon>
        <taxon>Sordariaceae</taxon>
        <taxon>Neurospora</taxon>
    </lineage>
</organism>
<dbReference type="EMBL" id="JAUEPP010000008">
    <property type="protein sequence ID" value="KAK3338171.1"/>
    <property type="molecule type" value="Genomic_DNA"/>
</dbReference>
<dbReference type="PANTHER" id="PTHR12860">
    <property type="entry name" value="SIGNAL RECOGNITION PARTICLE 68 KDA PROTEIN"/>
    <property type="match status" value="1"/>
</dbReference>
<evidence type="ECO:0000256" key="7">
    <source>
        <dbReference type="ARBA" id="ARBA00023242"/>
    </source>
</evidence>
<dbReference type="FunFam" id="1.10.3450.40:FF:000002">
    <property type="entry name" value="Signal recognition particle subunit SRP68"/>
    <property type="match status" value="1"/>
</dbReference>
<evidence type="ECO:0000256" key="6">
    <source>
        <dbReference type="ARBA" id="ARBA00023135"/>
    </source>
</evidence>
<accession>A0AAE0J734</accession>
<evidence type="ECO:0000256" key="10">
    <source>
        <dbReference type="PIRNR" id="PIRNR038995"/>
    </source>
</evidence>
<keyword evidence="5 10" id="KW-0694">RNA-binding</keyword>
<feature type="region of interest" description="Disordered" evidence="11">
    <location>
        <begin position="524"/>
        <end position="544"/>
    </location>
</feature>
<dbReference type="InterPro" id="IPR026258">
    <property type="entry name" value="SRP68"/>
</dbReference>
<dbReference type="GO" id="GO:0006614">
    <property type="term" value="P:SRP-dependent cotranslational protein targeting to membrane"/>
    <property type="evidence" value="ECO:0007669"/>
    <property type="project" value="InterPro"/>
</dbReference>
<dbReference type="GO" id="GO:0005786">
    <property type="term" value="C:signal recognition particle, endoplasmic reticulum targeting"/>
    <property type="evidence" value="ECO:0007669"/>
    <property type="project" value="UniProtKB-KW"/>
</dbReference>
<evidence type="ECO:0000256" key="2">
    <source>
        <dbReference type="ARBA" id="ARBA00004604"/>
    </source>
</evidence>
<dbReference type="PANTHER" id="PTHR12860:SF0">
    <property type="entry name" value="SIGNAL RECOGNITION PARTICLE SUBUNIT SRP68"/>
    <property type="match status" value="1"/>
</dbReference>
<dbReference type="GO" id="GO:0005047">
    <property type="term" value="F:signal recognition particle binding"/>
    <property type="evidence" value="ECO:0007669"/>
    <property type="project" value="InterPro"/>
</dbReference>
<keyword evidence="8 10" id="KW-0687">Ribonucleoprotein</keyword>
<sequence length="628" mass="68935">MDITKFVVSHRENALLYGDYATYRAQLSRKLLNSRKKLNIATKSRGKFHPKAQITAEQISDNHEYLHLALLTAERTWAHAMSMKASHAADTKGMTSKARSHIVSRLEKGARTAEKLADALSQDAVSGANPNDILEARAYAALLRGAANFEKQSWEDCIVSYAVARMIYSALSTSTKGDIYKDLLTDTIDPSIRYAAYQAKIPRTQPIPSIAKKAFAKADDDLVDRVKAVNPSVLEQGDVAMTGVTGAEGAPTTITWRSREVKIEDASIAGAWASVQTAKAKLNERLSSASSLAPKDKAAAYDDILAATQDAVDATKQAIDELRGEGVTQSDPRMQSLQITRTAVNFEMISWRIGRNRVLAGELDGARATFEDLSKRKKKAQEAEQASERPKEEAPGRQIAKLKEKVVLYDGTLQSLETITELPGVANDQELFTRLQATSQYFTALKSLAIARSHSLAHNDANALALIRHALTQTESALPILSSTSSEEPSPARNILVSAADIQTLHSLLNGELQRARALVEISEHNKNKKPQPGSSNGKPLIGQLANYPSSGQVNLENIVVYPPKLEAIPVKPIFLDVAWNYIDYPEKVVGEKKQEAKVEQKLQQSAEEAQEEEEEKPKKRGWFGFGR</sequence>
<reference evidence="12" key="2">
    <citation type="submission" date="2023-06" db="EMBL/GenBank/DDBJ databases">
        <authorList>
            <consortium name="Lawrence Berkeley National Laboratory"/>
            <person name="Haridas S."/>
            <person name="Hensen N."/>
            <person name="Bonometti L."/>
            <person name="Westerberg I."/>
            <person name="Brannstrom I.O."/>
            <person name="Guillou S."/>
            <person name="Cros-Aarteil S."/>
            <person name="Calhoun S."/>
            <person name="Kuo A."/>
            <person name="Mondo S."/>
            <person name="Pangilinan J."/>
            <person name="Riley R."/>
            <person name="Labutti K."/>
            <person name="Andreopoulos B."/>
            <person name="Lipzen A."/>
            <person name="Chen C."/>
            <person name="Yanf M."/>
            <person name="Daum C."/>
            <person name="Ng V."/>
            <person name="Clum A."/>
            <person name="Steindorff A."/>
            <person name="Ohm R."/>
            <person name="Martin F."/>
            <person name="Silar P."/>
            <person name="Natvig D."/>
            <person name="Lalanne C."/>
            <person name="Gautier V."/>
            <person name="Ament-Velasquez S.L."/>
            <person name="Kruys A."/>
            <person name="Hutchinson M.I."/>
            <person name="Powell A.J."/>
            <person name="Barry K."/>
            <person name="Miller A.N."/>
            <person name="Grigoriev I.V."/>
            <person name="Debuchy R."/>
            <person name="Gladieux P."/>
            <person name="Thoren M.H."/>
            <person name="Johannesson H."/>
        </authorList>
    </citation>
    <scope>NUCLEOTIDE SEQUENCE</scope>
    <source>
        <strain evidence="12">CBS 560.94</strain>
    </source>
</reference>
<protein>
    <recommendedName>
        <fullName evidence="9 10">Signal recognition particle subunit SRP68</fullName>
        <shortName evidence="10">SRP68</shortName>
    </recommendedName>
</protein>
<dbReference type="AlphaFoldDB" id="A0AAE0J734"/>
<comment type="similarity">
    <text evidence="3 10">Belongs to the SRP68 family.</text>
</comment>
<dbReference type="PIRSF" id="PIRSF038995">
    <property type="entry name" value="SRP68"/>
    <property type="match status" value="1"/>
</dbReference>
<dbReference type="RefSeq" id="XP_062677622.1">
    <property type="nucleotide sequence ID" value="XM_062825199.1"/>
</dbReference>
<evidence type="ECO:0000256" key="1">
    <source>
        <dbReference type="ARBA" id="ARBA00004496"/>
    </source>
</evidence>
<name>A0AAE0J734_9PEZI</name>
<evidence type="ECO:0000256" key="8">
    <source>
        <dbReference type="ARBA" id="ARBA00023274"/>
    </source>
</evidence>
<comment type="subcellular location">
    <subcellularLocation>
        <location evidence="1 10">Cytoplasm</location>
    </subcellularLocation>
    <subcellularLocation>
        <location evidence="2">Nucleus</location>
        <location evidence="2">Nucleolus</location>
    </subcellularLocation>
</comment>
<dbReference type="Gene3D" id="1.10.3450.40">
    <property type="entry name" value="Signal recognition particle, SRP68 subunit, RNA-binding domain"/>
    <property type="match status" value="1"/>
</dbReference>
<feature type="region of interest" description="Disordered" evidence="11">
    <location>
        <begin position="374"/>
        <end position="397"/>
    </location>
</feature>
<keyword evidence="7" id="KW-0539">Nucleus</keyword>
<evidence type="ECO:0000256" key="4">
    <source>
        <dbReference type="ARBA" id="ARBA00022490"/>
    </source>
</evidence>
<dbReference type="Pfam" id="PF16969">
    <property type="entry name" value="SRP68"/>
    <property type="match status" value="1"/>
</dbReference>
<keyword evidence="13" id="KW-1185">Reference proteome</keyword>
<evidence type="ECO:0000313" key="12">
    <source>
        <dbReference type="EMBL" id="KAK3338171.1"/>
    </source>
</evidence>
<dbReference type="InterPro" id="IPR038253">
    <property type="entry name" value="SRP68_N_sf"/>
</dbReference>
<dbReference type="GeneID" id="87862353"/>
<dbReference type="CDD" id="cd15481">
    <property type="entry name" value="SRP68-RBD"/>
    <property type="match status" value="1"/>
</dbReference>